<dbReference type="Pfam" id="PF08652">
    <property type="entry name" value="RAI1"/>
    <property type="match status" value="1"/>
</dbReference>
<dbReference type="SUPFAM" id="SSF52058">
    <property type="entry name" value="L domain-like"/>
    <property type="match status" value="1"/>
</dbReference>
<evidence type="ECO:0000256" key="4">
    <source>
        <dbReference type="ARBA" id="ARBA00024564"/>
    </source>
</evidence>
<dbReference type="EMBL" id="OV696694">
    <property type="protein sequence ID" value="CAH1274211.1"/>
    <property type="molecule type" value="Genomic_DNA"/>
</dbReference>
<keyword evidence="10" id="KW-1133">Transmembrane helix</keyword>
<protein>
    <recommendedName>
        <fullName evidence="2">Decapping and exoribonuclease protein</fullName>
    </recommendedName>
    <alternativeName>
        <fullName evidence="5">5'-3' exoribonuclease DXO</fullName>
    </alternativeName>
    <alternativeName>
        <fullName evidence="6">Dom-3 homolog Z</fullName>
    </alternativeName>
    <alternativeName>
        <fullName evidence="7">NAD-capped RNA hydrolase DXO</fullName>
    </alternativeName>
</protein>
<dbReference type="InterPro" id="IPR032675">
    <property type="entry name" value="LRR_dom_sf"/>
</dbReference>
<dbReference type="GO" id="GO:0005829">
    <property type="term" value="C:cytosol"/>
    <property type="evidence" value="ECO:0007669"/>
    <property type="project" value="TreeGrafter"/>
</dbReference>
<keyword evidence="10" id="KW-0812">Transmembrane</keyword>
<dbReference type="OrthoDB" id="5853397at2759"/>
<feature type="compositionally biased region" description="Polar residues" evidence="9">
    <location>
        <begin position="707"/>
        <end position="719"/>
    </location>
</feature>
<evidence type="ECO:0000256" key="1">
    <source>
        <dbReference type="ARBA" id="ARBA00006562"/>
    </source>
</evidence>
<evidence type="ECO:0000256" key="10">
    <source>
        <dbReference type="SAM" id="Phobius"/>
    </source>
</evidence>
<feature type="compositionally biased region" description="Basic and acidic residues" evidence="9">
    <location>
        <begin position="917"/>
        <end position="927"/>
    </location>
</feature>
<dbReference type="Gene3D" id="3.80.10.10">
    <property type="entry name" value="Ribonuclease Inhibitor"/>
    <property type="match status" value="1"/>
</dbReference>
<dbReference type="InterPro" id="IPR013961">
    <property type="entry name" value="RAI1"/>
</dbReference>
<organism evidence="12 13">
    <name type="scientific">Branchiostoma lanceolatum</name>
    <name type="common">Common lancelet</name>
    <name type="synonym">Amphioxus lanceolatum</name>
    <dbReference type="NCBI Taxonomy" id="7740"/>
    <lineage>
        <taxon>Eukaryota</taxon>
        <taxon>Metazoa</taxon>
        <taxon>Chordata</taxon>
        <taxon>Cephalochordata</taxon>
        <taxon>Leptocardii</taxon>
        <taxon>Amphioxiformes</taxon>
        <taxon>Branchiostomatidae</taxon>
        <taxon>Branchiostoma</taxon>
    </lineage>
</organism>
<evidence type="ECO:0000256" key="3">
    <source>
        <dbReference type="ARBA" id="ARBA00024458"/>
    </source>
</evidence>
<evidence type="ECO:0000256" key="6">
    <source>
        <dbReference type="ARBA" id="ARBA00031518"/>
    </source>
</evidence>
<comment type="catalytic activity">
    <reaction evidence="8">
        <text>a 5'-end NAD(+)-phospho-ribonucleoside in snoRNA + H2O = a 5'-end phospho-ribonucleoside in snoRNA + NAD(+) + H(+)</text>
        <dbReference type="Rhea" id="RHEA:60892"/>
        <dbReference type="Rhea" id="RHEA-COMP:15699"/>
        <dbReference type="Rhea" id="RHEA-COMP:15700"/>
        <dbReference type="ChEBI" id="CHEBI:15377"/>
        <dbReference type="ChEBI" id="CHEBI:15378"/>
        <dbReference type="ChEBI" id="CHEBI:57540"/>
        <dbReference type="ChEBI" id="CHEBI:138282"/>
        <dbReference type="ChEBI" id="CHEBI:144029"/>
    </reaction>
    <physiologicalReaction direction="left-to-right" evidence="8">
        <dbReference type="Rhea" id="RHEA:60893"/>
    </physiologicalReaction>
</comment>
<dbReference type="InterPro" id="IPR001611">
    <property type="entry name" value="Leu-rich_rpt"/>
</dbReference>
<evidence type="ECO:0000256" key="9">
    <source>
        <dbReference type="SAM" id="MobiDB-lite"/>
    </source>
</evidence>
<dbReference type="PANTHER" id="PTHR12395:SF9">
    <property type="entry name" value="DECAPPING AND EXORIBONUCLEASE PROTEIN"/>
    <property type="match status" value="1"/>
</dbReference>
<gene>
    <name evidence="12" type="primary">DXO</name>
    <name evidence="12" type="ORF">BLAG_LOCUS25310</name>
</gene>
<dbReference type="AlphaFoldDB" id="A0A8K0F3I3"/>
<feature type="region of interest" description="Disordered" evidence="9">
    <location>
        <begin position="15"/>
        <end position="42"/>
    </location>
</feature>
<evidence type="ECO:0000256" key="2">
    <source>
        <dbReference type="ARBA" id="ARBA00021308"/>
    </source>
</evidence>
<feature type="region of interest" description="Disordered" evidence="9">
    <location>
        <begin position="707"/>
        <end position="727"/>
    </location>
</feature>
<sequence length="940" mass="106087">MSHYSLRYPLEASTSGFRTQDQNMTSSSGFKRRIEDAGTNQKKPRYDLKRAEDFSGGKVAFDVYPLSRFDLPFPNYRQPSEVGVFSLDAERDFHNDGRKLRCYVVPPDPKHVNFDLTEGYDTLIKRDEDEKERLDHMLRWILKNRRKFLLARRSVSSSSETGEQESEHAESDSQLHTDFIAWRGHFTKILCTPYENQDGWTMAVSKFNGTWYISEVETPEQRDRRVNMAPRQREMTYWGYKFEQYLTAAEPNGKPETSDPVNTNEAFCTVIRTRLNTHSMVFSGEVDCRIADNRMRAPQCYIELKTSRETYKPNQQRNFRRYKLLKWWAQSFLPGVPRIVAGFRDDNGVVNFLETFKTMEIPNIIKADSPTWNPSVCVNFCDQFLAHVKKVVQEDNHRGVLRKKRVENSAEEELRMPEATRQQFLDVVRFKWRNGKTTTFTIALYYVDVAAHSVCSAEDHGLTCLNDVPTGFDDKSVTGIMLNRLFNLTTLTKRHVPASHSLITFVITGSTIQAIEAEAFSSVPSIQMITIRCGRLLHIGDFTFHSLPSLTSIYLEHNLIKTTSPRAFVGVNSLKRMTFNGNQLKMVPFGAISMIRRNTTVARLLVSLENNQISTVLETGWRKISDSGVTLRLKGNPSACDGRMRWLICNATTLARPTHGTILQAGHLQCTSPSKLAGNDFKSLHNHSFCSSEDLTTALPMAVASTFPTAGPTTQQGRKPTSGDMDSTRGVVLEKNLADGQPRSMYILYIYVGLTATVVVLLGGTTAVVVIYKRHVSKDGQNPVHSQHGLIISSQLISNRMYQHSGSVPDDARATEDDSARQNPADNRHGVIIDTSQLISNRLYSSSASAVGDTKTTEETEQDSELTPYRTVPFDAINNTLRIEPYSSVKLDDIRNELTTDDSRPGVSSDGVPLSHGNRDEQGKDDMEPYAITPLDQIDP</sequence>
<evidence type="ECO:0000256" key="5">
    <source>
        <dbReference type="ARBA" id="ARBA00030950"/>
    </source>
</evidence>
<feature type="compositionally biased region" description="Basic and acidic residues" evidence="9">
    <location>
        <begin position="810"/>
        <end position="831"/>
    </location>
</feature>
<comment type="catalytic activity">
    <reaction evidence="3">
        <text>a 5'-end FAD-phospho-ribonucleoside in mRNA + H2O = a 5'-end phospho-ribonucleoside in mRNA + FAD + H(+)</text>
        <dbReference type="Rhea" id="RHEA:67492"/>
        <dbReference type="Rhea" id="RHEA-COMP:15692"/>
        <dbReference type="Rhea" id="RHEA-COMP:17275"/>
        <dbReference type="ChEBI" id="CHEBI:15377"/>
        <dbReference type="ChEBI" id="CHEBI:15378"/>
        <dbReference type="ChEBI" id="CHEBI:57692"/>
        <dbReference type="ChEBI" id="CHEBI:138282"/>
        <dbReference type="ChEBI" id="CHEBI:172372"/>
    </reaction>
    <physiologicalReaction direction="left-to-right" evidence="3">
        <dbReference type="Rhea" id="RHEA:67493"/>
    </physiologicalReaction>
</comment>
<keyword evidence="10" id="KW-0472">Membrane</keyword>
<dbReference type="PANTHER" id="PTHR12395">
    <property type="entry name" value="DOM-3 RELATED"/>
    <property type="match status" value="1"/>
</dbReference>
<evidence type="ECO:0000256" key="8">
    <source>
        <dbReference type="ARBA" id="ARBA00049418"/>
    </source>
</evidence>
<evidence type="ECO:0000256" key="7">
    <source>
        <dbReference type="ARBA" id="ARBA00031956"/>
    </source>
</evidence>
<dbReference type="GO" id="GO:0034353">
    <property type="term" value="F:mRNA 5'-diphosphatase activity"/>
    <property type="evidence" value="ECO:0007669"/>
    <property type="project" value="TreeGrafter"/>
</dbReference>
<dbReference type="Pfam" id="PF13855">
    <property type="entry name" value="LRR_8"/>
    <property type="match status" value="1"/>
</dbReference>
<accession>A0A8K0F3I3</accession>
<comment type="catalytic activity">
    <reaction evidence="4">
        <text>a 5'-end CoA-ribonucleoside in mRNA + H2O = 3'-dephospho-CoA + a 5'-end phospho-ribonucleoside in mRNA + H(+)</text>
        <dbReference type="Rhea" id="RHEA:67496"/>
        <dbReference type="Rhea" id="RHEA-COMP:15692"/>
        <dbReference type="Rhea" id="RHEA-COMP:17276"/>
        <dbReference type="ChEBI" id="CHEBI:15377"/>
        <dbReference type="ChEBI" id="CHEBI:15378"/>
        <dbReference type="ChEBI" id="CHEBI:57328"/>
        <dbReference type="ChEBI" id="CHEBI:138282"/>
        <dbReference type="ChEBI" id="CHEBI:172371"/>
    </reaction>
    <physiologicalReaction direction="left-to-right" evidence="4">
        <dbReference type="Rhea" id="RHEA:67497"/>
    </physiologicalReaction>
</comment>
<feature type="region of interest" description="Disordered" evidence="9">
    <location>
        <begin position="804"/>
        <end position="832"/>
    </location>
</feature>
<keyword evidence="13" id="KW-1185">Reference proteome</keyword>
<feature type="domain" description="RAI1-like" evidence="11">
    <location>
        <begin position="77"/>
        <end position="424"/>
    </location>
</feature>
<dbReference type="GO" id="GO:0005634">
    <property type="term" value="C:nucleus"/>
    <property type="evidence" value="ECO:0007669"/>
    <property type="project" value="TreeGrafter"/>
</dbReference>
<proteinExistence type="inferred from homology"/>
<feature type="region of interest" description="Disordered" evidence="9">
    <location>
        <begin position="847"/>
        <end position="871"/>
    </location>
</feature>
<feature type="region of interest" description="Disordered" evidence="9">
    <location>
        <begin position="897"/>
        <end position="940"/>
    </location>
</feature>
<feature type="compositionally biased region" description="Polar residues" evidence="9">
    <location>
        <begin position="15"/>
        <end position="29"/>
    </location>
</feature>
<feature type="transmembrane region" description="Helical" evidence="10">
    <location>
        <begin position="746"/>
        <end position="772"/>
    </location>
</feature>
<evidence type="ECO:0000313" key="13">
    <source>
        <dbReference type="Proteomes" id="UP000838412"/>
    </source>
</evidence>
<name>A0A8K0F3I3_BRALA</name>
<comment type="similarity">
    <text evidence="1">Belongs to the DXO/Dom3Z family.</text>
</comment>
<dbReference type="GO" id="GO:0110155">
    <property type="term" value="P:NAD-cap decapping"/>
    <property type="evidence" value="ECO:0007669"/>
    <property type="project" value="TreeGrafter"/>
</dbReference>
<dbReference type="GO" id="GO:0000956">
    <property type="term" value="P:nuclear-transcribed mRNA catabolic process"/>
    <property type="evidence" value="ECO:0007669"/>
    <property type="project" value="TreeGrafter"/>
</dbReference>
<evidence type="ECO:0000259" key="11">
    <source>
        <dbReference type="Pfam" id="PF08652"/>
    </source>
</evidence>
<evidence type="ECO:0000313" key="12">
    <source>
        <dbReference type="EMBL" id="CAH1274211.1"/>
    </source>
</evidence>
<reference evidence="12" key="1">
    <citation type="submission" date="2022-01" db="EMBL/GenBank/DDBJ databases">
        <authorList>
            <person name="Braso-Vives M."/>
        </authorList>
    </citation>
    <scope>NUCLEOTIDE SEQUENCE</scope>
</reference>
<dbReference type="Proteomes" id="UP000838412">
    <property type="component" value="Chromosome 9"/>
</dbReference>
<dbReference type="InterPro" id="IPR039039">
    <property type="entry name" value="RAI1-like_fam"/>
</dbReference>